<keyword evidence="7" id="KW-1185">Reference proteome</keyword>
<dbReference type="PANTHER" id="PTHR23291:SF47">
    <property type="entry name" value="TRANSMEMBRANE BAX INHIBITOR MOTIF CONTAINING 7"/>
    <property type="match status" value="1"/>
</dbReference>
<feature type="transmembrane region" description="Helical" evidence="5">
    <location>
        <begin position="205"/>
        <end position="230"/>
    </location>
</feature>
<evidence type="ECO:0000313" key="7">
    <source>
        <dbReference type="Proteomes" id="UP000008711"/>
    </source>
</evidence>
<feature type="transmembrane region" description="Helical" evidence="5">
    <location>
        <begin position="115"/>
        <end position="136"/>
    </location>
</feature>
<feature type="transmembrane region" description="Helical" evidence="5">
    <location>
        <begin position="142"/>
        <end position="164"/>
    </location>
</feature>
<dbReference type="PANTHER" id="PTHR23291">
    <property type="entry name" value="BAX INHIBITOR-RELATED"/>
    <property type="match status" value="1"/>
</dbReference>
<keyword evidence="4 5" id="KW-0472">Membrane</keyword>
<name>B3N8Z2_DROER</name>
<evidence type="ECO:0000256" key="4">
    <source>
        <dbReference type="ARBA" id="ARBA00023136"/>
    </source>
</evidence>
<dbReference type="HOGENOM" id="CLU_058671_3_1_1"/>
<dbReference type="AlphaFoldDB" id="B3N8Z2"/>
<dbReference type="Pfam" id="PF01027">
    <property type="entry name" value="Bax1-I"/>
    <property type="match status" value="1"/>
</dbReference>
<proteinExistence type="inferred from homology"/>
<organism evidence="6 7">
    <name type="scientific">Drosophila erecta</name>
    <name type="common">Fruit fly</name>
    <dbReference type="NCBI Taxonomy" id="7220"/>
    <lineage>
        <taxon>Eukaryota</taxon>
        <taxon>Metazoa</taxon>
        <taxon>Ecdysozoa</taxon>
        <taxon>Arthropoda</taxon>
        <taxon>Hexapoda</taxon>
        <taxon>Insecta</taxon>
        <taxon>Pterygota</taxon>
        <taxon>Neoptera</taxon>
        <taxon>Endopterygota</taxon>
        <taxon>Diptera</taxon>
        <taxon>Brachycera</taxon>
        <taxon>Muscomorpha</taxon>
        <taxon>Ephydroidea</taxon>
        <taxon>Drosophilidae</taxon>
        <taxon>Drosophila</taxon>
        <taxon>Sophophora</taxon>
    </lineage>
</organism>
<keyword evidence="3 5" id="KW-1133">Transmembrane helix</keyword>
<evidence type="ECO:0000256" key="3">
    <source>
        <dbReference type="ARBA" id="ARBA00022989"/>
    </source>
</evidence>
<sequence>MPCFSTDRREPMYFEDVRSRRVFISRVLMIVAINLIVTTLIMTYCIFHMGARKFLQKHWYIGLVGLLVITMISILMCCCSFLFRTPCKYILLVIYVLAHAAVVCCAAVKYHPRLIFIAVGSCAGIVVLLCLFARFAPCDFTGCWIFVFVFSLVVMIMGIVTIFIPSVRIAYVSLGVLLFCLYVVIDIQLILGGTSHQSEFDEDDYVIAAMTLYSDFVFLFIFILDLIGLLDD</sequence>
<gene>
    <name evidence="6" type="primary">Dere\GG24567</name>
    <name evidence="6" type="synonym">dere_GLEANR_9282</name>
    <name evidence="6" type="synonym">GG24567</name>
    <name evidence="6" type="ORF">Dere_GG24567</name>
</gene>
<protein>
    <submittedName>
        <fullName evidence="6">Uncharacterized protein</fullName>
    </submittedName>
</protein>
<feature type="transmembrane region" description="Helical" evidence="5">
    <location>
        <begin position="171"/>
        <end position="193"/>
    </location>
</feature>
<dbReference type="Proteomes" id="UP000008711">
    <property type="component" value="Unassembled WGS sequence"/>
</dbReference>
<evidence type="ECO:0000256" key="2">
    <source>
        <dbReference type="ARBA" id="ARBA00022692"/>
    </source>
</evidence>
<accession>B3N8Z2</accession>
<dbReference type="KEGG" id="der:6541122"/>
<feature type="transmembrane region" description="Helical" evidence="5">
    <location>
        <begin position="89"/>
        <end position="108"/>
    </location>
</feature>
<dbReference type="eggNOG" id="KOG2322">
    <property type="taxonomic scope" value="Eukaryota"/>
</dbReference>
<keyword evidence="2 5" id="KW-0812">Transmembrane</keyword>
<evidence type="ECO:0000256" key="5">
    <source>
        <dbReference type="RuleBase" id="RU004379"/>
    </source>
</evidence>
<dbReference type="GO" id="GO:0016020">
    <property type="term" value="C:membrane"/>
    <property type="evidence" value="ECO:0007669"/>
    <property type="project" value="UniProtKB-SubCell"/>
</dbReference>
<feature type="transmembrane region" description="Helical" evidence="5">
    <location>
        <begin position="59"/>
        <end position="83"/>
    </location>
</feature>
<comment type="similarity">
    <text evidence="5">Belongs to the BI1 family.</text>
</comment>
<reference evidence="6 7" key="1">
    <citation type="journal article" date="2007" name="Nature">
        <title>Evolution of genes and genomes on the Drosophila phylogeny.</title>
        <authorList>
            <consortium name="Drosophila 12 Genomes Consortium"/>
            <person name="Clark A.G."/>
            <person name="Eisen M.B."/>
            <person name="Smith D.R."/>
            <person name="Bergman C.M."/>
            <person name="Oliver B."/>
            <person name="Markow T.A."/>
            <person name="Kaufman T.C."/>
            <person name="Kellis M."/>
            <person name="Gelbart W."/>
            <person name="Iyer V.N."/>
            <person name="Pollard D.A."/>
            <person name="Sackton T.B."/>
            <person name="Larracuente A.M."/>
            <person name="Singh N.D."/>
            <person name="Abad J.P."/>
            <person name="Abt D.N."/>
            <person name="Adryan B."/>
            <person name="Aguade M."/>
            <person name="Akashi H."/>
            <person name="Anderson W.W."/>
            <person name="Aquadro C.F."/>
            <person name="Ardell D.H."/>
            <person name="Arguello R."/>
            <person name="Artieri C.G."/>
            <person name="Barbash D.A."/>
            <person name="Barker D."/>
            <person name="Barsanti P."/>
            <person name="Batterham P."/>
            <person name="Batzoglou S."/>
            <person name="Begun D."/>
            <person name="Bhutkar A."/>
            <person name="Blanco E."/>
            <person name="Bosak S.A."/>
            <person name="Bradley R.K."/>
            <person name="Brand A.D."/>
            <person name="Brent M.R."/>
            <person name="Brooks A.N."/>
            <person name="Brown R.H."/>
            <person name="Butlin R.K."/>
            <person name="Caggese C."/>
            <person name="Calvi B.R."/>
            <person name="Bernardo de Carvalho A."/>
            <person name="Caspi A."/>
            <person name="Castrezana S."/>
            <person name="Celniker S.E."/>
            <person name="Chang J.L."/>
            <person name="Chapple C."/>
            <person name="Chatterji S."/>
            <person name="Chinwalla A."/>
            <person name="Civetta A."/>
            <person name="Clifton S.W."/>
            <person name="Comeron J.M."/>
            <person name="Costello J.C."/>
            <person name="Coyne J.A."/>
            <person name="Daub J."/>
            <person name="David R.G."/>
            <person name="Delcher A.L."/>
            <person name="Delehaunty K."/>
            <person name="Do C.B."/>
            <person name="Ebling H."/>
            <person name="Edwards K."/>
            <person name="Eickbush T."/>
            <person name="Evans J.D."/>
            <person name="Filipski A."/>
            <person name="Findeiss S."/>
            <person name="Freyhult E."/>
            <person name="Fulton L."/>
            <person name="Fulton R."/>
            <person name="Garcia A.C."/>
            <person name="Gardiner A."/>
            <person name="Garfield D.A."/>
            <person name="Garvin B.E."/>
            <person name="Gibson G."/>
            <person name="Gilbert D."/>
            <person name="Gnerre S."/>
            <person name="Godfrey J."/>
            <person name="Good R."/>
            <person name="Gotea V."/>
            <person name="Gravely B."/>
            <person name="Greenberg A.J."/>
            <person name="Griffiths-Jones S."/>
            <person name="Gross S."/>
            <person name="Guigo R."/>
            <person name="Gustafson E.A."/>
            <person name="Haerty W."/>
            <person name="Hahn M.W."/>
            <person name="Halligan D.L."/>
            <person name="Halpern A.L."/>
            <person name="Halter G.M."/>
            <person name="Han M.V."/>
            <person name="Heger A."/>
            <person name="Hillier L."/>
            <person name="Hinrichs A.S."/>
            <person name="Holmes I."/>
            <person name="Hoskins R.A."/>
            <person name="Hubisz M.J."/>
            <person name="Hultmark D."/>
            <person name="Huntley M.A."/>
            <person name="Jaffe D.B."/>
            <person name="Jagadeeshan S."/>
            <person name="Jeck W.R."/>
            <person name="Johnson J."/>
            <person name="Jones C.D."/>
            <person name="Jordan W.C."/>
            <person name="Karpen G.H."/>
            <person name="Kataoka E."/>
            <person name="Keightley P.D."/>
            <person name="Kheradpour P."/>
            <person name="Kirkness E.F."/>
            <person name="Koerich L.B."/>
            <person name="Kristiansen K."/>
            <person name="Kudrna D."/>
            <person name="Kulathinal R.J."/>
            <person name="Kumar S."/>
            <person name="Kwok R."/>
            <person name="Lander E."/>
            <person name="Langley C.H."/>
            <person name="Lapoint R."/>
            <person name="Lazzaro B.P."/>
            <person name="Lee S.J."/>
            <person name="Levesque L."/>
            <person name="Li R."/>
            <person name="Lin C.F."/>
            <person name="Lin M.F."/>
            <person name="Lindblad-Toh K."/>
            <person name="Llopart A."/>
            <person name="Long M."/>
            <person name="Low L."/>
            <person name="Lozovsky E."/>
            <person name="Lu J."/>
            <person name="Luo M."/>
            <person name="Machado C.A."/>
            <person name="Makalowski W."/>
            <person name="Marzo M."/>
            <person name="Matsuda M."/>
            <person name="Matzkin L."/>
            <person name="McAllister B."/>
            <person name="McBride C.S."/>
            <person name="McKernan B."/>
            <person name="McKernan K."/>
            <person name="Mendez-Lago M."/>
            <person name="Minx P."/>
            <person name="Mollenhauer M.U."/>
            <person name="Montooth K."/>
            <person name="Mount S.M."/>
            <person name="Mu X."/>
            <person name="Myers E."/>
            <person name="Negre B."/>
            <person name="Newfeld S."/>
            <person name="Nielsen R."/>
            <person name="Noor M.A."/>
            <person name="O'Grady P."/>
            <person name="Pachter L."/>
            <person name="Papaceit M."/>
            <person name="Parisi M.J."/>
            <person name="Parisi M."/>
            <person name="Parts L."/>
            <person name="Pedersen J.S."/>
            <person name="Pesole G."/>
            <person name="Phillippy A.M."/>
            <person name="Ponting C.P."/>
            <person name="Pop M."/>
            <person name="Porcelli D."/>
            <person name="Powell J.R."/>
            <person name="Prohaska S."/>
            <person name="Pruitt K."/>
            <person name="Puig M."/>
            <person name="Quesneville H."/>
            <person name="Ram K.R."/>
            <person name="Rand D."/>
            <person name="Rasmussen M.D."/>
            <person name="Reed L.K."/>
            <person name="Reenan R."/>
            <person name="Reily A."/>
            <person name="Remington K.A."/>
            <person name="Rieger T.T."/>
            <person name="Ritchie M.G."/>
            <person name="Robin C."/>
            <person name="Rogers Y.H."/>
            <person name="Rohde C."/>
            <person name="Rozas J."/>
            <person name="Rubenfield M.J."/>
            <person name="Ruiz A."/>
            <person name="Russo S."/>
            <person name="Salzberg S.L."/>
            <person name="Sanchez-Gracia A."/>
            <person name="Saranga D.J."/>
            <person name="Sato H."/>
            <person name="Schaeffer S.W."/>
            <person name="Schatz M.C."/>
            <person name="Schlenke T."/>
            <person name="Schwartz R."/>
            <person name="Segarra C."/>
            <person name="Singh R.S."/>
            <person name="Sirot L."/>
            <person name="Sirota M."/>
            <person name="Sisneros N.B."/>
            <person name="Smith C.D."/>
            <person name="Smith T.F."/>
            <person name="Spieth J."/>
            <person name="Stage D.E."/>
            <person name="Stark A."/>
            <person name="Stephan W."/>
            <person name="Strausberg R.L."/>
            <person name="Strempel S."/>
            <person name="Sturgill D."/>
            <person name="Sutton G."/>
            <person name="Sutton G.G."/>
            <person name="Tao W."/>
            <person name="Teichmann S."/>
            <person name="Tobari Y.N."/>
            <person name="Tomimura Y."/>
            <person name="Tsolas J.M."/>
            <person name="Valente V.L."/>
            <person name="Venter E."/>
            <person name="Venter J.C."/>
            <person name="Vicario S."/>
            <person name="Vieira F.G."/>
            <person name="Vilella A.J."/>
            <person name="Villasante A."/>
            <person name="Walenz B."/>
            <person name="Wang J."/>
            <person name="Wasserman M."/>
            <person name="Watts T."/>
            <person name="Wilson D."/>
            <person name="Wilson R.K."/>
            <person name="Wing R.A."/>
            <person name="Wolfner M.F."/>
            <person name="Wong A."/>
            <person name="Wong G.K."/>
            <person name="Wu C.I."/>
            <person name="Wu G."/>
            <person name="Yamamoto D."/>
            <person name="Yang H.P."/>
            <person name="Yang S.P."/>
            <person name="Yorke J.A."/>
            <person name="Yoshida K."/>
            <person name="Zdobnov E."/>
            <person name="Zhang P."/>
            <person name="Zhang Y."/>
            <person name="Zimin A.V."/>
            <person name="Baldwin J."/>
            <person name="Abdouelleil A."/>
            <person name="Abdulkadir J."/>
            <person name="Abebe A."/>
            <person name="Abera B."/>
            <person name="Abreu J."/>
            <person name="Acer S.C."/>
            <person name="Aftuck L."/>
            <person name="Alexander A."/>
            <person name="An P."/>
            <person name="Anderson E."/>
            <person name="Anderson S."/>
            <person name="Arachi H."/>
            <person name="Azer M."/>
            <person name="Bachantsang P."/>
            <person name="Barry A."/>
            <person name="Bayul T."/>
            <person name="Berlin A."/>
            <person name="Bessette D."/>
            <person name="Bloom T."/>
            <person name="Blye J."/>
            <person name="Boguslavskiy L."/>
            <person name="Bonnet C."/>
            <person name="Boukhgalter B."/>
            <person name="Bourzgui I."/>
            <person name="Brown A."/>
            <person name="Cahill P."/>
            <person name="Channer S."/>
            <person name="Cheshatsang Y."/>
            <person name="Chuda L."/>
            <person name="Citroen M."/>
            <person name="Collymore A."/>
            <person name="Cooke P."/>
            <person name="Costello M."/>
            <person name="D'Aco K."/>
            <person name="Daza R."/>
            <person name="De Haan G."/>
            <person name="DeGray S."/>
            <person name="DeMaso C."/>
            <person name="Dhargay N."/>
            <person name="Dooley K."/>
            <person name="Dooley E."/>
            <person name="Doricent M."/>
            <person name="Dorje P."/>
            <person name="Dorjee K."/>
            <person name="Dupes A."/>
            <person name="Elong R."/>
            <person name="Falk J."/>
            <person name="Farina A."/>
            <person name="Faro S."/>
            <person name="Ferguson D."/>
            <person name="Fisher S."/>
            <person name="Foley C.D."/>
            <person name="Franke A."/>
            <person name="Friedrich D."/>
            <person name="Gadbois L."/>
            <person name="Gearin G."/>
            <person name="Gearin C.R."/>
            <person name="Giannoukos G."/>
            <person name="Goode T."/>
            <person name="Graham J."/>
            <person name="Grandbois E."/>
            <person name="Grewal S."/>
            <person name="Gyaltsen K."/>
            <person name="Hafez N."/>
            <person name="Hagos B."/>
            <person name="Hall J."/>
            <person name="Henson C."/>
            <person name="Hollinger A."/>
            <person name="Honan T."/>
            <person name="Huard M.D."/>
            <person name="Hughes L."/>
            <person name="Hurhula B."/>
            <person name="Husby M.E."/>
            <person name="Kamat A."/>
            <person name="Kanga B."/>
            <person name="Kashin S."/>
            <person name="Khazanovich D."/>
            <person name="Kisner P."/>
            <person name="Lance K."/>
            <person name="Lara M."/>
            <person name="Lee W."/>
            <person name="Lennon N."/>
            <person name="Letendre F."/>
            <person name="LeVine R."/>
            <person name="Lipovsky A."/>
            <person name="Liu X."/>
            <person name="Liu J."/>
            <person name="Liu S."/>
            <person name="Lokyitsang T."/>
            <person name="Lokyitsang Y."/>
            <person name="Lubonja R."/>
            <person name="Lui A."/>
            <person name="MacDonald P."/>
            <person name="Magnisalis V."/>
            <person name="Maru K."/>
            <person name="Matthews C."/>
            <person name="McCusker W."/>
            <person name="McDonough S."/>
            <person name="Mehta T."/>
            <person name="Meldrim J."/>
            <person name="Meneus L."/>
            <person name="Mihai O."/>
            <person name="Mihalev A."/>
            <person name="Mihova T."/>
            <person name="Mittelman R."/>
            <person name="Mlenga V."/>
            <person name="Montmayeur A."/>
            <person name="Mulrain L."/>
            <person name="Navidi A."/>
            <person name="Naylor J."/>
            <person name="Negash T."/>
            <person name="Nguyen T."/>
            <person name="Nguyen N."/>
            <person name="Nicol R."/>
            <person name="Norbu C."/>
            <person name="Norbu N."/>
            <person name="Novod N."/>
            <person name="O'Neill B."/>
            <person name="Osman S."/>
            <person name="Markiewicz E."/>
            <person name="Oyono O.L."/>
            <person name="Patti C."/>
            <person name="Phunkhang P."/>
            <person name="Pierre F."/>
            <person name="Priest M."/>
            <person name="Raghuraman S."/>
            <person name="Rege F."/>
            <person name="Reyes R."/>
            <person name="Rise C."/>
            <person name="Rogov P."/>
            <person name="Ross K."/>
            <person name="Ryan E."/>
            <person name="Settipalli S."/>
            <person name="Shea T."/>
            <person name="Sherpa N."/>
            <person name="Shi L."/>
            <person name="Shih D."/>
            <person name="Sparrow T."/>
            <person name="Spaulding J."/>
            <person name="Stalker J."/>
            <person name="Stange-Thomann N."/>
            <person name="Stavropoulos S."/>
            <person name="Stone C."/>
            <person name="Strader C."/>
            <person name="Tesfaye S."/>
            <person name="Thomson T."/>
            <person name="Thoulutsang Y."/>
            <person name="Thoulutsang D."/>
            <person name="Topham K."/>
            <person name="Topping I."/>
            <person name="Tsamla T."/>
            <person name="Vassiliev H."/>
            <person name="Vo A."/>
            <person name="Wangchuk T."/>
            <person name="Wangdi T."/>
            <person name="Weiand M."/>
            <person name="Wilkinson J."/>
            <person name="Wilson A."/>
            <person name="Yadav S."/>
            <person name="Young G."/>
            <person name="Yu Q."/>
            <person name="Zembek L."/>
            <person name="Zhong D."/>
            <person name="Zimmer A."/>
            <person name="Zwirko Z."/>
            <person name="Jaffe D.B."/>
            <person name="Alvarez P."/>
            <person name="Brockman W."/>
            <person name="Butler J."/>
            <person name="Chin C."/>
            <person name="Gnerre S."/>
            <person name="Grabherr M."/>
            <person name="Kleber M."/>
            <person name="Mauceli E."/>
            <person name="MacCallum I."/>
        </authorList>
    </citation>
    <scope>NUCLEOTIDE SEQUENCE [LARGE SCALE GENOMIC DNA]</scope>
    <source>
        <strain evidence="6 7">TSC#14021-0224.01</strain>
    </source>
</reference>
<dbReference type="OrthoDB" id="7933078at2759"/>
<feature type="transmembrane region" description="Helical" evidence="5">
    <location>
        <begin position="23"/>
        <end position="47"/>
    </location>
</feature>
<reference evidence="6 7" key="2">
    <citation type="journal article" date="2008" name="Bioinformatics">
        <title>Assembly reconciliation.</title>
        <authorList>
            <person name="Zimin A.V."/>
            <person name="Smith D.R."/>
            <person name="Sutton G."/>
            <person name="Yorke J.A."/>
        </authorList>
    </citation>
    <scope>NUCLEOTIDE SEQUENCE [LARGE SCALE GENOMIC DNA]</scope>
    <source>
        <strain evidence="6 7">TSC#14021-0224.01</strain>
    </source>
</reference>
<evidence type="ECO:0000256" key="1">
    <source>
        <dbReference type="ARBA" id="ARBA00004141"/>
    </source>
</evidence>
<dbReference type="EMBL" id="CH954177">
    <property type="protein sequence ID" value="EDV57392.2"/>
    <property type="molecule type" value="Genomic_DNA"/>
</dbReference>
<dbReference type="InterPro" id="IPR006214">
    <property type="entry name" value="Bax_inhibitor_1-related"/>
</dbReference>
<evidence type="ECO:0000313" key="6">
    <source>
        <dbReference type="EMBL" id="EDV57392.2"/>
    </source>
</evidence>
<comment type="subcellular location">
    <subcellularLocation>
        <location evidence="1">Membrane</location>
        <topology evidence="1">Multi-pass membrane protein</topology>
    </subcellularLocation>
</comment>